<keyword evidence="2" id="KW-0472">Membrane</keyword>
<name>A0ABT6B033_9BURK</name>
<comment type="caution">
    <text evidence="3">The sequence shown here is derived from an EMBL/GenBank/DDBJ whole genome shotgun (WGS) entry which is preliminary data.</text>
</comment>
<feature type="region of interest" description="Disordered" evidence="1">
    <location>
        <begin position="62"/>
        <end position="83"/>
    </location>
</feature>
<evidence type="ECO:0000313" key="3">
    <source>
        <dbReference type="EMBL" id="MDF3838245.1"/>
    </source>
</evidence>
<evidence type="ECO:0008006" key="5">
    <source>
        <dbReference type="Google" id="ProtNLM"/>
    </source>
</evidence>
<evidence type="ECO:0000256" key="2">
    <source>
        <dbReference type="SAM" id="Phobius"/>
    </source>
</evidence>
<sequence length="83" mass="8864">MGQYLQVAVRAFGVSAILVIVAVASRQVYLRVAAEAGSAGGEEDPAAMMLIRCEAMHSRLQNRPVSEDAADADEVPRARCMES</sequence>
<reference evidence="3 4" key="1">
    <citation type="submission" date="2023-03" db="EMBL/GenBank/DDBJ databases">
        <title>Draft assemblies of triclosan tolerant bacteria isolated from returned activated sludge.</title>
        <authorList>
            <person name="Van Hamelsveld S."/>
        </authorList>
    </citation>
    <scope>NUCLEOTIDE SEQUENCE [LARGE SCALE GENOMIC DNA]</scope>
    <source>
        <strain evidence="3 4">GW210010_S58</strain>
    </source>
</reference>
<dbReference type="EMBL" id="JARJLM010000574">
    <property type="protein sequence ID" value="MDF3838245.1"/>
    <property type="molecule type" value="Genomic_DNA"/>
</dbReference>
<keyword evidence="4" id="KW-1185">Reference proteome</keyword>
<feature type="compositionally biased region" description="Basic and acidic residues" evidence="1">
    <location>
        <begin position="74"/>
        <end position="83"/>
    </location>
</feature>
<dbReference type="Proteomes" id="UP001216674">
    <property type="component" value="Unassembled WGS sequence"/>
</dbReference>
<accession>A0ABT6B033</accession>
<proteinExistence type="predicted"/>
<gene>
    <name evidence="3" type="ORF">P3W85_35730</name>
</gene>
<evidence type="ECO:0000256" key="1">
    <source>
        <dbReference type="SAM" id="MobiDB-lite"/>
    </source>
</evidence>
<feature type="transmembrane region" description="Helical" evidence="2">
    <location>
        <begin position="7"/>
        <end position="25"/>
    </location>
</feature>
<protein>
    <recommendedName>
        <fullName evidence="5">Secreted protein</fullName>
    </recommendedName>
</protein>
<organism evidence="3 4">
    <name type="scientific">Cupriavidus basilensis</name>
    <dbReference type="NCBI Taxonomy" id="68895"/>
    <lineage>
        <taxon>Bacteria</taxon>
        <taxon>Pseudomonadati</taxon>
        <taxon>Pseudomonadota</taxon>
        <taxon>Betaproteobacteria</taxon>
        <taxon>Burkholderiales</taxon>
        <taxon>Burkholderiaceae</taxon>
        <taxon>Cupriavidus</taxon>
    </lineage>
</organism>
<keyword evidence="2" id="KW-0812">Transmembrane</keyword>
<evidence type="ECO:0000313" key="4">
    <source>
        <dbReference type="Proteomes" id="UP001216674"/>
    </source>
</evidence>
<keyword evidence="2" id="KW-1133">Transmembrane helix</keyword>